<dbReference type="InterPro" id="IPR036286">
    <property type="entry name" value="LexA/Signal_pep-like_sf"/>
</dbReference>
<dbReference type="SUPFAM" id="SSF51306">
    <property type="entry name" value="LexA/Signal peptidase"/>
    <property type="match status" value="1"/>
</dbReference>
<keyword evidence="7" id="KW-1185">Reference proteome</keyword>
<dbReference type="Pfam" id="PF00717">
    <property type="entry name" value="Peptidase_S24"/>
    <property type="match status" value="1"/>
</dbReference>
<reference evidence="6" key="1">
    <citation type="submission" date="2024-05" db="EMBL/GenBank/DDBJ databases">
        <title>WGS of Aeromonas isolates.</title>
        <authorList>
            <person name="Lee H."/>
        </authorList>
    </citation>
    <scope>NUCLEOTIDE SEQUENCE</scope>
    <source>
        <strain evidence="6">SU58-3</strain>
    </source>
</reference>
<dbReference type="Gene3D" id="2.10.109.10">
    <property type="entry name" value="Umud Fragment, subunit A"/>
    <property type="match status" value="1"/>
</dbReference>
<dbReference type="InterPro" id="IPR015927">
    <property type="entry name" value="Peptidase_S24_S26A/B/C"/>
</dbReference>
<dbReference type="EMBL" id="JAOPLL010000008">
    <property type="protein sequence ID" value="MDM5073176.1"/>
    <property type="molecule type" value="Genomic_DNA"/>
</dbReference>
<evidence type="ECO:0000256" key="1">
    <source>
        <dbReference type="ARBA" id="ARBA00023015"/>
    </source>
</evidence>
<evidence type="ECO:0000256" key="3">
    <source>
        <dbReference type="ARBA" id="ARBA00023163"/>
    </source>
</evidence>
<gene>
    <name evidence="6" type="ORF">OB935_15200</name>
</gene>
<protein>
    <submittedName>
        <fullName evidence="6">Helix-turn-helix domain-containing protein</fullName>
    </submittedName>
</protein>
<feature type="domain" description="HTH cro/C1-type" evidence="5">
    <location>
        <begin position="41"/>
        <end position="83"/>
    </location>
</feature>
<dbReference type="InterPro" id="IPR039418">
    <property type="entry name" value="LexA-like"/>
</dbReference>
<dbReference type="InterPro" id="IPR001387">
    <property type="entry name" value="Cro/C1-type_HTH"/>
</dbReference>
<comment type="caution">
    <text evidence="6">The sequence shown here is derived from an EMBL/GenBank/DDBJ whole genome shotgun (WGS) entry which is preliminary data.</text>
</comment>
<dbReference type="Pfam" id="PF07022">
    <property type="entry name" value="Phage_CI_repr"/>
    <property type="match status" value="1"/>
</dbReference>
<feature type="region of interest" description="Disordered" evidence="4">
    <location>
        <begin position="1"/>
        <end position="22"/>
    </location>
</feature>
<proteinExistence type="predicted"/>
<evidence type="ECO:0000259" key="5">
    <source>
        <dbReference type="PROSITE" id="PS50943"/>
    </source>
</evidence>
<dbReference type="PANTHER" id="PTHR40661">
    <property type="match status" value="1"/>
</dbReference>
<dbReference type="PANTHER" id="PTHR40661:SF3">
    <property type="entry name" value="FELS-1 PROPHAGE TRANSCRIPTIONAL REGULATOR"/>
    <property type="match status" value="1"/>
</dbReference>
<evidence type="ECO:0000256" key="2">
    <source>
        <dbReference type="ARBA" id="ARBA00023125"/>
    </source>
</evidence>
<sequence length="247" mass="27608">MTYDEKEQKQEKENSVPLPGIGKGTGFSERLLSLIGHGNGRKFSRETGISYSKLHNYLSGVSLPTLDSLVTLAEATGASIEWLATGKDEAGFIREAGANYNPTESFTDEFALIPGYRVQVSAGHGALTQGELEPSRHLAFRRKWLRWRGFDEKELAIVWSKGDSMEPTISNNDTLVVHLGRTRPVDGHIYVVRNDDQLWVKRLQVRPDAWVLISDNAIYPPMTIPKDEQHTFEVIGQVVHIAHDVGE</sequence>
<dbReference type="RefSeq" id="WP_290019158.1">
    <property type="nucleotide sequence ID" value="NZ_JAOPLL010000008.1"/>
</dbReference>
<dbReference type="Proteomes" id="UP001168107">
    <property type="component" value="Unassembled WGS sequence"/>
</dbReference>
<evidence type="ECO:0000313" key="7">
    <source>
        <dbReference type="Proteomes" id="UP001168107"/>
    </source>
</evidence>
<dbReference type="InterPro" id="IPR010744">
    <property type="entry name" value="Phage_CI_N"/>
</dbReference>
<dbReference type="SUPFAM" id="SSF47413">
    <property type="entry name" value="lambda repressor-like DNA-binding domains"/>
    <property type="match status" value="1"/>
</dbReference>
<keyword evidence="2" id="KW-0238">DNA-binding</keyword>
<dbReference type="Gene3D" id="1.10.260.40">
    <property type="entry name" value="lambda repressor-like DNA-binding domains"/>
    <property type="match status" value="1"/>
</dbReference>
<organism evidence="6 7">
    <name type="scientific">Aeromonas bestiarum</name>
    <dbReference type="NCBI Taxonomy" id="105751"/>
    <lineage>
        <taxon>Bacteria</taxon>
        <taxon>Pseudomonadati</taxon>
        <taxon>Pseudomonadota</taxon>
        <taxon>Gammaproteobacteria</taxon>
        <taxon>Aeromonadales</taxon>
        <taxon>Aeromonadaceae</taxon>
        <taxon>Aeromonas</taxon>
    </lineage>
</organism>
<evidence type="ECO:0000313" key="6">
    <source>
        <dbReference type="EMBL" id="MDM5073176.1"/>
    </source>
</evidence>
<keyword evidence="1" id="KW-0805">Transcription regulation</keyword>
<dbReference type="CDD" id="cd06529">
    <property type="entry name" value="S24_LexA-like"/>
    <property type="match status" value="1"/>
</dbReference>
<dbReference type="CDD" id="cd00093">
    <property type="entry name" value="HTH_XRE"/>
    <property type="match status" value="1"/>
</dbReference>
<evidence type="ECO:0000256" key="4">
    <source>
        <dbReference type="SAM" id="MobiDB-lite"/>
    </source>
</evidence>
<dbReference type="PROSITE" id="PS50943">
    <property type="entry name" value="HTH_CROC1"/>
    <property type="match status" value="1"/>
</dbReference>
<dbReference type="InterPro" id="IPR010982">
    <property type="entry name" value="Lambda_DNA-bd_dom_sf"/>
</dbReference>
<keyword evidence="3" id="KW-0804">Transcription</keyword>
<feature type="compositionally biased region" description="Basic and acidic residues" evidence="4">
    <location>
        <begin position="1"/>
        <end position="14"/>
    </location>
</feature>
<name>A0ABT7Q2M9_9GAMM</name>
<accession>A0ABT7Q2M9</accession>